<dbReference type="Pfam" id="PF00534">
    <property type="entry name" value="Glycos_transf_1"/>
    <property type="match status" value="1"/>
</dbReference>
<dbReference type="AlphaFoldDB" id="A0A1H6IQA5"/>
<sequence length="359" mass="41904">MKKKVLVDLERLRYPNSGIASVFRNLAKGLLTLESNFVLDFFGPIDGLGKYIPKSNIVNRHFWNKFADMFSSGYDLVHVSHQLSPYFKKNYSRTKKIVTLHDLNFLHENFTTTKKRKMLYKVNRSLKYADHIVCISNFVKDDFEKNKHLFRLKKLKSTEVIYNGITFPEIKECQIKDFPILKDKKYLLNIGVLFPKKNQLTLIKMLKFLEEDLVFVVSGTKKDYEDQILAEIKANGLENRVHILRNISNKEKFGLLKNCEALCQPSLAEGFGIPPIEAMYFGRPVFLSTYTSLPEVGGDVAFYFQSFDPKEMANVILQGLEKYKTQPELEKQLTDWALQFDYKVMAKQYHDLYERILEN</sequence>
<dbReference type="SUPFAM" id="SSF53756">
    <property type="entry name" value="UDP-Glycosyltransferase/glycogen phosphorylase"/>
    <property type="match status" value="1"/>
</dbReference>
<dbReference type="Pfam" id="PF13439">
    <property type="entry name" value="Glyco_transf_4"/>
    <property type="match status" value="1"/>
</dbReference>
<dbReference type="InterPro" id="IPR001296">
    <property type="entry name" value="Glyco_trans_1"/>
</dbReference>
<evidence type="ECO:0000259" key="2">
    <source>
        <dbReference type="Pfam" id="PF00534"/>
    </source>
</evidence>
<keyword evidence="5" id="KW-1185">Reference proteome</keyword>
<dbReference type="STRING" id="420404.SAMN05421793_10862"/>
<dbReference type="Gene3D" id="3.40.50.2000">
    <property type="entry name" value="Glycogen Phosphorylase B"/>
    <property type="match status" value="2"/>
</dbReference>
<name>A0A1H6IQA5_9FLAO</name>
<evidence type="ECO:0000259" key="3">
    <source>
        <dbReference type="Pfam" id="PF13439"/>
    </source>
</evidence>
<accession>A0A1H6IQA5</accession>
<dbReference type="InterPro" id="IPR028098">
    <property type="entry name" value="Glyco_trans_4-like_N"/>
</dbReference>
<keyword evidence="1 4" id="KW-0808">Transferase</keyword>
<proteinExistence type="predicted"/>
<dbReference type="PANTHER" id="PTHR46401:SF2">
    <property type="entry name" value="GLYCOSYLTRANSFERASE WBBK-RELATED"/>
    <property type="match status" value="1"/>
</dbReference>
<organism evidence="4 5">
    <name type="scientific">Epilithonimonas hominis</name>
    <dbReference type="NCBI Taxonomy" id="420404"/>
    <lineage>
        <taxon>Bacteria</taxon>
        <taxon>Pseudomonadati</taxon>
        <taxon>Bacteroidota</taxon>
        <taxon>Flavobacteriia</taxon>
        <taxon>Flavobacteriales</taxon>
        <taxon>Weeksellaceae</taxon>
        <taxon>Chryseobacterium group</taxon>
        <taxon>Epilithonimonas</taxon>
    </lineage>
</organism>
<dbReference type="EMBL" id="FNWX01000008">
    <property type="protein sequence ID" value="SEH50955.1"/>
    <property type="molecule type" value="Genomic_DNA"/>
</dbReference>
<dbReference type="PANTHER" id="PTHR46401">
    <property type="entry name" value="GLYCOSYLTRANSFERASE WBBK-RELATED"/>
    <property type="match status" value="1"/>
</dbReference>
<gene>
    <name evidence="4" type="ORF">SAMN05421793_10862</name>
</gene>
<evidence type="ECO:0000313" key="5">
    <source>
        <dbReference type="Proteomes" id="UP000198555"/>
    </source>
</evidence>
<dbReference type="CDD" id="cd03809">
    <property type="entry name" value="GT4_MtfB-like"/>
    <property type="match status" value="1"/>
</dbReference>
<dbReference type="GO" id="GO:0016757">
    <property type="term" value="F:glycosyltransferase activity"/>
    <property type="evidence" value="ECO:0007669"/>
    <property type="project" value="InterPro"/>
</dbReference>
<protein>
    <submittedName>
        <fullName evidence="4">Glycosyltransferase involved in cell wall bisynthesis</fullName>
    </submittedName>
</protein>
<evidence type="ECO:0000256" key="1">
    <source>
        <dbReference type="ARBA" id="ARBA00022679"/>
    </source>
</evidence>
<dbReference type="RefSeq" id="WP_089768869.1">
    <property type="nucleotide sequence ID" value="NZ_FNWX01000008.1"/>
</dbReference>
<evidence type="ECO:0000313" key="4">
    <source>
        <dbReference type="EMBL" id="SEH50955.1"/>
    </source>
</evidence>
<feature type="domain" description="Glycosyltransferase subfamily 4-like N-terminal" evidence="3">
    <location>
        <begin position="63"/>
        <end position="165"/>
    </location>
</feature>
<reference evidence="5" key="1">
    <citation type="submission" date="2016-10" db="EMBL/GenBank/DDBJ databases">
        <authorList>
            <person name="Varghese N."/>
            <person name="Submissions S."/>
        </authorList>
    </citation>
    <scope>NUCLEOTIDE SEQUENCE [LARGE SCALE GENOMIC DNA]</scope>
    <source>
        <strain evidence="5">DSM 19326</strain>
    </source>
</reference>
<dbReference type="Proteomes" id="UP000198555">
    <property type="component" value="Unassembled WGS sequence"/>
</dbReference>
<feature type="domain" description="Glycosyl transferase family 1" evidence="2">
    <location>
        <begin position="175"/>
        <end position="331"/>
    </location>
</feature>